<dbReference type="SUPFAM" id="SSF53271">
    <property type="entry name" value="PRTase-like"/>
    <property type="match status" value="1"/>
</dbReference>
<name>A0A7W5V5W8_9ACTN</name>
<sequence>MAHLFIDRAEAGALLAERLLGLHDPVVLALPRGGVAVALPVARRLGGVLDVLVTRKIGYPDSPELGVGAIAEGGEPVFDEQLMARLGLTTADLEEVVERERRELARRVRVYRGSRALPDVAGRDVVVVDDGLATGVTARAALRALAAAEPDRLTLAAPVGAARTVRMLRGEADEVVVLATPPDFRAVGQWYEYFDQLGDAEVLSLLRAR</sequence>
<dbReference type="GeneID" id="95388995"/>
<evidence type="ECO:0000313" key="3">
    <source>
        <dbReference type="Proteomes" id="UP000579945"/>
    </source>
</evidence>
<protein>
    <submittedName>
        <fullName evidence="2">Putative phosphoribosyl transferase</fullName>
    </submittedName>
</protein>
<evidence type="ECO:0000313" key="2">
    <source>
        <dbReference type="EMBL" id="MBB3726643.1"/>
    </source>
</evidence>
<feature type="domain" description="Phosphoribosyltransferase" evidence="1">
    <location>
        <begin position="18"/>
        <end position="168"/>
    </location>
</feature>
<keyword evidence="2" id="KW-0808">Transferase</keyword>
<accession>A0A7W5V5W8</accession>
<dbReference type="AlphaFoldDB" id="A0A7W5V5W8"/>
<dbReference type="Pfam" id="PF00156">
    <property type="entry name" value="Pribosyltran"/>
    <property type="match status" value="1"/>
</dbReference>
<keyword evidence="3" id="KW-1185">Reference proteome</keyword>
<dbReference type="Gene3D" id="3.30.1310.20">
    <property type="entry name" value="PRTase-like"/>
    <property type="match status" value="1"/>
</dbReference>
<reference evidence="2 3" key="1">
    <citation type="submission" date="2020-08" db="EMBL/GenBank/DDBJ databases">
        <title>Sequencing the genomes of 1000 actinobacteria strains.</title>
        <authorList>
            <person name="Klenk H.-P."/>
        </authorList>
    </citation>
    <scope>NUCLEOTIDE SEQUENCE [LARGE SCALE GENOMIC DNA]</scope>
    <source>
        <strain evidence="2 3">DSM 44320</strain>
    </source>
</reference>
<dbReference type="EMBL" id="JACIBV010000001">
    <property type="protein sequence ID" value="MBB3726643.1"/>
    <property type="molecule type" value="Genomic_DNA"/>
</dbReference>
<gene>
    <name evidence="2" type="ORF">FHR33_002503</name>
</gene>
<dbReference type="RefSeq" id="WP_183646192.1">
    <property type="nucleotide sequence ID" value="NZ_JACIBV010000001.1"/>
</dbReference>
<comment type="caution">
    <text evidence="2">The sequence shown here is derived from an EMBL/GenBank/DDBJ whole genome shotgun (WGS) entry which is preliminary data.</text>
</comment>
<dbReference type="Gene3D" id="3.40.50.2020">
    <property type="match status" value="1"/>
</dbReference>
<dbReference type="GO" id="GO:0016740">
    <property type="term" value="F:transferase activity"/>
    <property type="evidence" value="ECO:0007669"/>
    <property type="project" value="UniProtKB-KW"/>
</dbReference>
<dbReference type="InterPro" id="IPR029057">
    <property type="entry name" value="PRTase-like"/>
</dbReference>
<organism evidence="2 3">
    <name type="scientific">Nonomuraea dietziae</name>
    <dbReference type="NCBI Taxonomy" id="65515"/>
    <lineage>
        <taxon>Bacteria</taxon>
        <taxon>Bacillati</taxon>
        <taxon>Actinomycetota</taxon>
        <taxon>Actinomycetes</taxon>
        <taxon>Streptosporangiales</taxon>
        <taxon>Streptosporangiaceae</taxon>
        <taxon>Nonomuraea</taxon>
    </lineage>
</organism>
<dbReference type="InterPro" id="IPR000836">
    <property type="entry name" value="PRTase_dom"/>
</dbReference>
<dbReference type="CDD" id="cd06223">
    <property type="entry name" value="PRTases_typeI"/>
    <property type="match status" value="1"/>
</dbReference>
<dbReference type="Proteomes" id="UP000579945">
    <property type="component" value="Unassembled WGS sequence"/>
</dbReference>
<evidence type="ECO:0000259" key="1">
    <source>
        <dbReference type="Pfam" id="PF00156"/>
    </source>
</evidence>
<proteinExistence type="predicted"/>